<evidence type="ECO:0000313" key="1">
    <source>
        <dbReference type="EMBL" id="JAD68181.1"/>
    </source>
</evidence>
<dbReference type="EMBL" id="GBRH01229714">
    <property type="protein sequence ID" value="JAD68181.1"/>
    <property type="molecule type" value="Transcribed_RNA"/>
</dbReference>
<proteinExistence type="predicted"/>
<sequence>MLTLYKSANYVRLRNCRYLSIFT</sequence>
<name>A0A0A9BY05_ARUDO</name>
<dbReference type="AlphaFoldDB" id="A0A0A9BY05"/>
<reference evidence="1" key="2">
    <citation type="journal article" date="2015" name="Data Brief">
        <title>Shoot transcriptome of the giant reed, Arundo donax.</title>
        <authorList>
            <person name="Barrero R.A."/>
            <person name="Guerrero F.D."/>
            <person name="Moolhuijzen P."/>
            <person name="Goolsby J.A."/>
            <person name="Tidwell J."/>
            <person name="Bellgard S.E."/>
            <person name="Bellgard M.I."/>
        </authorList>
    </citation>
    <scope>NUCLEOTIDE SEQUENCE</scope>
    <source>
        <tissue evidence="1">Shoot tissue taken approximately 20 cm above the soil surface</tissue>
    </source>
</reference>
<accession>A0A0A9BY05</accession>
<organism evidence="1">
    <name type="scientific">Arundo donax</name>
    <name type="common">Giant reed</name>
    <name type="synonym">Donax arundinaceus</name>
    <dbReference type="NCBI Taxonomy" id="35708"/>
    <lineage>
        <taxon>Eukaryota</taxon>
        <taxon>Viridiplantae</taxon>
        <taxon>Streptophyta</taxon>
        <taxon>Embryophyta</taxon>
        <taxon>Tracheophyta</taxon>
        <taxon>Spermatophyta</taxon>
        <taxon>Magnoliopsida</taxon>
        <taxon>Liliopsida</taxon>
        <taxon>Poales</taxon>
        <taxon>Poaceae</taxon>
        <taxon>PACMAD clade</taxon>
        <taxon>Arundinoideae</taxon>
        <taxon>Arundineae</taxon>
        <taxon>Arundo</taxon>
    </lineage>
</organism>
<reference evidence="1" key="1">
    <citation type="submission" date="2014-09" db="EMBL/GenBank/DDBJ databases">
        <authorList>
            <person name="Magalhaes I.L.F."/>
            <person name="Oliveira U."/>
            <person name="Santos F.R."/>
            <person name="Vidigal T.H.D.A."/>
            <person name="Brescovit A.D."/>
            <person name="Santos A.J."/>
        </authorList>
    </citation>
    <scope>NUCLEOTIDE SEQUENCE</scope>
    <source>
        <tissue evidence="1">Shoot tissue taken approximately 20 cm above the soil surface</tissue>
    </source>
</reference>
<protein>
    <submittedName>
        <fullName evidence="1">Uncharacterized protein</fullName>
    </submittedName>
</protein>